<proteinExistence type="predicted"/>
<protein>
    <submittedName>
        <fullName evidence="1">Uncharacterized protein</fullName>
    </submittedName>
</protein>
<dbReference type="EMBL" id="FZOJ01000009">
    <property type="protein sequence ID" value="SNS40315.1"/>
    <property type="molecule type" value="Genomic_DNA"/>
</dbReference>
<dbReference type="AlphaFoldDB" id="A0A239E6H2"/>
<gene>
    <name evidence="1" type="ORF">SAMN05446037_100999</name>
</gene>
<name>A0A239E6H2_9FIRM</name>
<evidence type="ECO:0000313" key="1">
    <source>
        <dbReference type="EMBL" id="SNS40315.1"/>
    </source>
</evidence>
<dbReference type="Proteomes" id="UP000198304">
    <property type="component" value="Unassembled WGS sequence"/>
</dbReference>
<reference evidence="1 2" key="1">
    <citation type="submission" date="2017-06" db="EMBL/GenBank/DDBJ databases">
        <authorList>
            <person name="Kim H.J."/>
            <person name="Triplett B.A."/>
        </authorList>
    </citation>
    <scope>NUCLEOTIDE SEQUENCE [LARGE SCALE GENOMIC DNA]</scope>
    <source>
        <strain evidence="1 2">SCA</strain>
    </source>
</reference>
<keyword evidence="2" id="KW-1185">Reference proteome</keyword>
<accession>A0A239E6H2</accession>
<evidence type="ECO:0000313" key="2">
    <source>
        <dbReference type="Proteomes" id="UP000198304"/>
    </source>
</evidence>
<dbReference type="RefSeq" id="WP_207652541.1">
    <property type="nucleotide sequence ID" value="NZ_FZOJ01000009.1"/>
</dbReference>
<organism evidence="1 2">
    <name type="scientific">Anaerovirgula multivorans</name>
    <dbReference type="NCBI Taxonomy" id="312168"/>
    <lineage>
        <taxon>Bacteria</taxon>
        <taxon>Bacillati</taxon>
        <taxon>Bacillota</taxon>
        <taxon>Clostridia</taxon>
        <taxon>Peptostreptococcales</taxon>
        <taxon>Natronincolaceae</taxon>
        <taxon>Anaerovirgula</taxon>
    </lineage>
</organism>
<sequence length="54" mass="6510">MKIYLIDFSHQGKSIYNLETKKALFVVVVEDDKRLGIYDPRFYRNGESFLFQYI</sequence>